<sequence>MIKRFNSESNGRARVFLISSRAGGQGINLIGANRVIILDTSWNPSNDQQNIFRIFRLGQNKNCYIYRLIAMGTMEEKVYSRSVTKQAMSFRVVDEQQIDRHYNMAELAELYTLTTPKNCERTMPVLPKDTILADLLRQSDLVYKYHEHDSLLENKVEQELSEQEKADAWDTYEKDLQINFAQNEELGSEKAQHNILVPRSTTNFGSTANLDGGRRNERTQQQSD</sequence>
<evidence type="ECO:0000256" key="7">
    <source>
        <dbReference type="ARBA" id="ARBA00023125"/>
    </source>
</evidence>
<dbReference type="Proteomes" id="UP001652680">
    <property type="component" value="Unassembled WGS sequence"/>
</dbReference>
<keyword evidence="3" id="KW-0547">Nucleotide-binding</keyword>
<dbReference type="SUPFAM" id="SSF52540">
    <property type="entry name" value="P-loop containing nucleoside triphosphate hydrolases"/>
    <property type="match status" value="1"/>
</dbReference>
<feature type="domain" description="Helicase C-terminal" evidence="10">
    <location>
        <begin position="1"/>
        <end position="106"/>
    </location>
</feature>
<proteinExistence type="inferred from homology"/>
<dbReference type="EnsemblMetazoa" id="XM_044459225.1">
    <property type="protein sequence ID" value="XP_044315160.1"/>
    <property type="gene ID" value="LOC108041829"/>
</dbReference>
<feature type="region of interest" description="Disordered" evidence="9">
    <location>
        <begin position="189"/>
        <end position="224"/>
    </location>
</feature>
<evidence type="ECO:0000256" key="2">
    <source>
        <dbReference type="ARBA" id="ARBA00007025"/>
    </source>
</evidence>
<keyword evidence="7" id="KW-0238">DNA-binding</keyword>
<evidence type="ECO:0000256" key="6">
    <source>
        <dbReference type="ARBA" id="ARBA00022840"/>
    </source>
</evidence>
<evidence type="ECO:0000256" key="9">
    <source>
        <dbReference type="SAM" id="MobiDB-lite"/>
    </source>
</evidence>
<dbReference type="GeneID" id="108041829"/>
<evidence type="ECO:0000313" key="11">
    <source>
        <dbReference type="EnsemblMetazoa" id="XP_044315160.1"/>
    </source>
</evidence>
<dbReference type="PROSITE" id="PS51194">
    <property type="entry name" value="HELICASE_CTER"/>
    <property type="match status" value="1"/>
</dbReference>
<evidence type="ECO:0000313" key="12">
    <source>
        <dbReference type="Proteomes" id="UP001652680"/>
    </source>
</evidence>
<protein>
    <recommendedName>
        <fullName evidence="10">Helicase C-terminal domain-containing protein</fullName>
    </recommendedName>
</protein>
<reference evidence="11" key="2">
    <citation type="submission" date="2025-05" db="UniProtKB">
        <authorList>
            <consortium name="EnsemblMetazoa"/>
        </authorList>
    </citation>
    <scope>IDENTIFICATION</scope>
</reference>
<feature type="compositionally biased region" description="Polar residues" evidence="9">
    <location>
        <begin position="199"/>
        <end position="209"/>
    </location>
</feature>
<accession>A0ABM5J8L2</accession>
<dbReference type="Gene3D" id="1.20.120.850">
    <property type="entry name" value="SWI2/SNF2 ATPases, N-terminal domain"/>
    <property type="match status" value="1"/>
</dbReference>
<comment type="subcellular location">
    <subcellularLocation>
        <location evidence="1">Nucleus</location>
    </subcellularLocation>
</comment>
<dbReference type="Gene3D" id="3.40.50.300">
    <property type="entry name" value="P-loop containing nucleotide triphosphate hydrolases"/>
    <property type="match status" value="1"/>
</dbReference>
<name>A0ABM5J8L2_DRORH</name>
<evidence type="ECO:0000256" key="4">
    <source>
        <dbReference type="ARBA" id="ARBA00022801"/>
    </source>
</evidence>
<evidence type="ECO:0000256" key="3">
    <source>
        <dbReference type="ARBA" id="ARBA00022741"/>
    </source>
</evidence>
<keyword evidence="12" id="KW-1185">Reference proteome</keyword>
<dbReference type="CDD" id="cd18793">
    <property type="entry name" value="SF2_C_SNF"/>
    <property type="match status" value="1"/>
</dbReference>
<dbReference type="InterPro" id="IPR027417">
    <property type="entry name" value="P-loop_NTPase"/>
</dbReference>
<dbReference type="Pfam" id="PF00271">
    <property type="entry name" value="Helicase_C"/>
    <property type="match status" value="1"/>
</dbReference>
<keyword evidence="8" id="KW-0539">Nucleus</keyword>
<dbReference type="PANTHER" id="PTHR45797:SF3">
    <property type="entry name" value="TRANSCRIPTIONAL REGULATOR ATRX HOMOLOG"/>
    <property type="match status" value="1"/>
</dbReference>
<dbReference type="InterPro" id="IPR044574">
    <property type="entry name" value="ARIP4-like"/>
</dbReference>
<keyword evidence="6" id="KW-0067">ATP-binding</keyword>
<dbReference type="InterPro" id="IPR049730">
    <property type="entry name" value="SNF2/RAD54-like_C"/>
</dbReference>
<evidence type="ECO:0000256" key="1">
    <source>
        <dbReference type="ARBA" id="ARBA00004123"/>
    </source>
</evidence>
<comment type="similarity">
    <text evidence="2">Belongs to the SNF2/RAD54 helicase family.</text>
</comment>
<evidence type="ECO:0000256" key="8">
    <source>
        <dbReference type="ARBA" id="ARBA00023242"/>
    </source>
</evidence>
<keyword evidence="4" id="KW-0378">Hydrolase</keyword>
<organism evidence="11 12">
    <name type="scientific">Drosophila rhopaloa</name>
    <name type="common">Fruit fly</name>
    <dbReference type="NCBI Taxonomy" id="1041015"/>
    <lineage>
        <taxon>Eukaryota</taxon>
        <taxon>Metazoa</taxon>
        <taxon>Ecdysozoa</taxon>
        <taxon>Arthropoda</taxon>
        <taxon>Hexapoda</taxon>
        <taxon>Insecta</taxon>
        <taxon>Pterygota</taxon>
        <taxon>Neoptera</taxon>
        <taxon>Endopterygota</taxon>
        <taxon>Diptera</taxon>
        <taxon>Brachycera</taxon>
        <taxon>Muscomorpha</taxon>
        <taxon>Ephydroidea</taxon>
        <taxon>Drosophilidae</taxon>
        <taxon>Drosophila</taxon>
        <taxon>Sophophora</taxon>
    </lineage>
</organism>
<evidence type="ECO:0000259" key="10">
    <source>
        <dbReference type="PROSITE" id="PS51194"/>
    </source>
</evidence>
<dbReference type="PANTHER" id="PTHR45797">
    <property type="entry name" value="RAD54-LIKE"/>
    <property type="match status" value="1"/>
</dbReference>
<evidence type="ECO:0000256" key="5">
    <source>
        <dbReference type="ARBA" id="ARBA00022806"/>
    </source>
</evidence>
<keyword evidence="5" id="KW-0347">Helicase</keyword>
<dbReference type="RefSeq" id="XP_044315160.1">
    <property type="nucleotide sequence ID" value="XM_044459225.1"/>
</dbReference>
<reference evidence="12" key="1">
    <citation type="journal article" date="2021" name="Elife">
        <title>Highly contiguous assemblies of 101 drosophilid genomes.</title>
        <authorList>
            <person name="Kim B.Y."/>
            <person name="Wang J.R."/>
            <person name="Miller D.E."/>
            <person name="Barmina O."/>
            <person name="Delaney E."/>
            <person name="Thompson A."/>
            <person name="Comeault A.A."/>
            <person name="Peede D."/>
            <person name="D'Agostino E.R."/>
            <person name="Pelaez J."/>
            <person name="Aguilar J.M."/>
            <person name="Haji D."/>
            <person name="Matsunaga T."/>
            <person name="Armstrong E.E."/>
            <person name="Zych M."/>
            <person name="Ogawa Y."/>
            <person name="Stamenkovic-Radak M."/>
            <person name="Jelic M."/>
            <person name="Veselinovic M.S."/>
            <person name="Tanaskovic M."/>
            <person name="Eric P."/>
            <person name="Gao J.J."/>
            <person name="Katoh T.K."/>
            <person name="Toda M.J."/>
            <person name="Watabe H."/>
            <person name="Watada M."/>
            <person name="Davis J.S."/>
            <person name="Moyle L.C."/>
            <person name="Manoli G."/>
            <person name="Bertolini E."/>
            <person name="Kostal V."/>
            <person name="Hawley R.S."/>
            <person name="Takahashi A."/>
            <person name="Jones C.D."/>
            <person name="Price D.K."/>
            <person name="Whiteman N."/>
            <person name="Kopp A."/>
            <person name="Matute D.R."/>
            <person name="Petrov D.A."/>
        </authorList>
    </citation>
    <scope>NUCLEOTIDE SEQUENCE [LARGE SCALE GENOMIC DNA]</scope>
</reference>
<dbReference type="InterPro" id="IPR001650">
    <property type="entry name" value="Helicase_C-like"/>
</dbReference>